<accession>A0A6G8HXV7</accession>
<name>A0A6G8HXV7_9STRE</name>
<dbReference type="EMBL" id="CP046919">
    <property type="protein sequence ID" value="QIM45676.1"/>
    <property type="molecule type" value="Genomic_DNA"/>
</dbReference>
<dbReference type="RefSeq" id="WP_166042968.1">
    <property type="nucleotide sequence ID" value="NZ_CP046919.1"/>
</dbReference>
<proteinExistence type="predicted"/>
<protein>
    <submittedName>
        <fullName evidence="1">Uncharacterized protein</fullName>
    </submittedName>
</protein>
<gene>
    <name evidence="1" type="ORF">GPZ88_00785</name>
</gene>
<evidence type="ECO:0000313" key="2">
    <source>
        <dbReference type="Proteomes" id="UP000503166"/>
    </source>
</evidence>
<sequence length="54" mass="6492">MNIMWNDPAVKVKLYGEVEPCTYEYIGDIEEEYWSYTVISIQLYEHSIEIEVEE</sequence>
<dbReference type="KEGG" id="srum:GPZ88_00785"/>
<reference evidence="1 2" key="1">
    <citation type="submission" date="2019-12" db="EMBL/GenBank/DDBJ databases">
        <title>Complete genome sequence of Streptococcus sp. CNU G2 isolated frome Bos taurus coreanae.</title>
        <authorList>
            <person name="Park S.Y."/>
            <person name="Kim J.H."/>
            <person name="Seo S.W."/>
        </authorList>
    </citation>
    <scope>NUCLEOTIDE SEQUENCE [LARGE SCALE GENOMIC DNA]</scope>
    <source>
        <strain evidence="1 2">CNU G2</strain>
    </source>
</reference>
<dbReference type="AlphaFoldDB" id="A0A6G8HXV7"/>
<dbReference type="Proteomes" id="UP000503166">
    <property type="component" value="Chromosome"/>
</dbReference>
<evidence type="ECO:0000313" key="1">
    <source>
        <dbReference type="EMBL" id="QIM45676.1"/>
    </source>
</evidence>
<organism evidence="1 2">
    <name type="scientific">Streptococcus ruminicola</name>
    <dbReference type="NCBI Taxonomy" id="2686210"/>
    <lineage>
        <taxon>Bacteria</taxon>
        <taxon>Bacillati</taxon>
        <taxon>Bacillota</taxon>
        <taxon>Bacilli</taxon>
        <taxon>Lactobacillales</taxon>
        <taxon>Streptococcaceae</taxon>
        <taxon>Streptococcus</taxon>
    </lineage>
</organism>